<gene>
    <name evidence="4" type="ORF">A3C90_04050</name>
</gene>
<evidence type="ECO:0000313" key="4">
    <source>
        <dbReference type="EMBL" id="OGH69717.1"/>
    </source>
</evidence>
<dbReference type="EMBL" id="MFQE01000065">
    <property type="protein sequence ID" value="OGH69717.1"/>
    <property type="molecule type" value="Genomic_DNA"/>
</dbReference>
<name>A0A1F6MDH4_9BACT</name>
<protein>
    <recommendedName>
        <fullName evidence="6">Sugar ABC transporter substrate-binding protein</fullName>
    </recommendedName>
</protein>
<dbReference type="PROSITE" id="PS51257">
    <property type="entry name" value="PROKAR_LIPOPROTEIN"/>
    <property type="match status" value="1"/>
</dbReference>
<evidence type="ECO:0000256" key="2">
    <source>
        <dbReference type="ARBA" id="ARBA00022448"/>
    </source>
</evidence>
<dbReference type="PANTHER" id="PTHR43649">
    <property type="entry name" value="ARABINOSE-BINDING PROTEIN-RELATED"/>
    <property type="match status" value="1"/>
</dbReference>
<dbReference type="STRING" id="1798683.A3C90_04050"/>
<evidence type="ECO:0000256" key="1">
    <source>
        <dbReference type="ARBA" id="ARBA00008520"/>
    </source>
</evidence>
<organism evidence="4 5">
    <name type="scientific">Candidatus Magasanikbacteria bacterium RIFCSPHIGHO2_02_FULL_51_14</name>
    <dbReference type="NCBI Taxonomy" id="1798683"/>
    <lineage>
        <taxon>Bacteria</taxon>
        <taxon>Candidatus Magasanikiibacteriota</taxon>
    </lineage>
</organism>
<reference evidence="4 5" key="1">
    <citation type="journal article" date="2016" name="Nat. Commun.">
        <title>Thousands of microbial genomes shed light on interconnected biogeochemical processes in an aquifer system.</title>
        <authorList>
            <person name="Anantharaman K."/>
            <person name="Brown C.T."/>
            <person name="Hug L.A."/>
            <person name="Sharon I."/>
            <person name="Castelle C.J."/>
            <person name="Probst A.J."/>
            <person name="Thomas B.C."/>
            <person name="Singh A."/>
            <person name="Wilkins M.J."/>
            <person name="Karaoz U."/>
            <person name="Brodie E.L."/>
            <person name="Williams K.H."/>
            <person name="Hubbard S.S."/>
            <person name="Banfield J.F."/>
        </authorList>
    </citation>
    <scope>NUCLEOTIDE SEQUENCE [LARGE SCALE GENOMIC DNA]</scope>
</reference>
<dbReference type="InterPro" id="IPR006061">
    <property type="entry name" value="SBP_1_CS"/>
</dbReference>
<evidence type="ECO:0000313" key="5">
    <source>
        <dbReference type="Proteomes" id="UP000177457"/>
    </source>
</evidence>
<dbReference type="PANTHER" id="PTHR43649:SF34">
    <property type="entry name" value="ABC TRANSPORTER PERIPLASMIC-BINDING PROTEIN YCJN-RELATED"/>
    <property type="match status" value="1"/>
</dbReference>
<evidence type="ECO:0008006" key="6">
    <source>
        <dbReference type="Google" id="ProtNLM"/>
    </source>
</evidence>
<dbReference type="PROSITE" id="PS01037">
    <property type="entry name" value="SBP_BACTERIAL_1"/>
    <property type="match status" value="1"/>
</dbReference>
<dbReference type="AlphaFoldDB" id="A0A1F6MDH4"/>
<accession>A0A1F6MDH4</accession>
<dbReference type="InterPro" id="IPR006059">
    <property type="entry name" value="SBP"/>
</dbReference>
<comment type="similarity">
    <text evidence="1">Belongs to the bacterial solute-binding protein 1 family.</text>
</comment>
<evidence type="ECO:0000256" key="3">
    <source>
        <dbReference type="ARBA" id="ARBA00022729"/>
    </source>
</evidence>
<sequence length="465" mass="51694">MVYFVRYDMKRKLTLFALLPLLLVLLGQGCKGLTPEQQASVAPVTLNYWTVFNDVAQLKAFAAEYQKIRSYVTVNVRQVRAAEFEDLFVNALADDVPPDVISVHIHDVGKYAGRLSPMPASVRVSNVFVKGKYFKETVVETITQAMPSVSNIRRDYVGAIEDDVTRGGAVYGLPLAFDTLAIYYNRDLLDKAGIAEPPKTWNEFLDAVKKTTQFDRDGNVIQSGVALGTGNNIENAFDILSLLLLQNGVTMAQGGRVGFASGLDRRTPNHPTFQALQFYTDFARPTKDVYSWDEEMASAFDSFVSGKSAFYFGFAFDRARIRSRAPRLSLEVIPVLQLNESAPVNVANYWIESVPARSKHPNEAWDFVRFMTTATNVKRYTEATGQPSPLRSHLAEQTQDSAVAAFAAQALTATNWYHGRNIESAKQAFADLLHALIQPYGPREEPAERDAALVQRAAQVVQQTL</sequence>
<dbReference type="InterPro" id="IPR050490">
    <property type="entry name" value="Bact_solute-bd_prot1"/>
</dbReference>
<dbReference type="Gene3D" id="3.40.190.10">
    <property type="entry name" value="Periplasmic binding protein-like II"/>
    <property type="match status" value="1"/>
</dbReference>
<comment type="caution">
    <text evidence="4">The sequence shown here is derived from an EMBL/GenBank/DDBJ whole genome shotgun (WGS) entry which is preliminary data.</text>
</comment>
<keyword evidence="3" id="KW-0732">Signal</keyword>
<dbReference type="SUPFAM" id="SSF53850">
    <property type="entry name" value="Periplasmic binding protein-like II"/>
    <property type="match status" value="1"/>
</dbReference>
<proteinExistence type="inferred from homology"/>
<keyword evidence="2" id="KW-0813">Transport</keyword>
<dbReference type="Proteomes" id="UP000177457">
    <property type="component" value="Unassembled WGS sequence"/>
</dbReference>
<dbReference type="GO" id="GO:0055085">
    <property type="term" value="P:transmembrane transport"/>
    <property type="evidence" value="ECO:0007669"/>
    <property type="project" value="InterPro"/>
</dbReference>
<dbReference type="Pfam" id="PF01547">
    <property type="entry name" value="SBP_bac_1"/>
    <property type="match status" value="1"/>
</dbReference>